<protein>
    <submittedName>
        <fullName evidence="1">Uncharacterized protein</fullName>
    </submittedName>
</protein>
<name>A0A291EZU3_LOBPU</name>
<evidence type="ECO:0000313" key="1">
    <source>
        <dbReference type="EMBL" id="ATG25387.1"/>
    </source>
</evidence>
<gene>
    <name evidence="1" type="primary">ORF273</name>
    <name evidence="1" type="ORF">Lo_pub1Pt0114</name>
</gene>
<dbReference type="AlphaFoldDB" id="A0A291EZU3"/>
<accession>A0A291EZU3</accession>
<dbReference type="RefSeq" id="YP_009435385.1">
    <property type="nucleotide sequence ID" value="NC_036078.1"/>
</dbReference>
<proteinExistence type="predicted"/>
<organism evidence="1">
    <name type="scientific">Lobelia puberula</name>
    <name type="common">Downy lobelia</name>
    <dbReference type="NCBI Taxonomy" id="113203"/>
    <lineage>
        <taxon>Eukaryota</taxon>
        <taxon>Viridiplantae</taxon>
        <taxon>Streptophyta</taxon>
        <taxon>Embryophyta</taxon>
        <taxon>Tracheophyta</taxon>
        <taxon>Spermatophyta</taxon>
        <taxon>Magnoliopsida</taxon>
        <taxon>eudicotyledons</taxon>
        <taxon>Gunneridae</taxon>
        <taxon>Pentapetalae</taxon>
        <taxon>asterids</taxon>
        <taxon>campanulids</taxon>
        <taxon>Asterales</taxon>
        <taxon>Campanulaceae</taxon>
        <taxon>Lobelia</taxon>
    </lineage>
</organism>
<dbReference type="GeneID" id="34727526"/>
<sequence length="273" mass="31346">MKKMCGGTRSLTCFRRITLAFPYNMKFWCRTSEVNSEISTGVVEISEVNVEVSTAEEEREASERVHCENLADTATLSLSECPKTRCPKTRCPKTRCPKTPGKNKKRKNKKSKINGIRNPAFETNGSLFPESNDDPVSHPECWDCWNYQHKWNHSEEFPYGDGDITYCDSHGLGKYNCDSHGLGKYNCDSHGLGKYKPDFICGEVEGEQFIRDEFEKMRHKYKLETDECVEIFRKAILDHLVTIVKNQKRKSHLYFKRIGVSHGALNQLKTLSS</sequence>
<dbReference type="EMBL" id="MF770611">
    <property type="protein sequence ID" value="ATG25387.1"/>
    <property type="molecule type" value="Genomic_DNA"/>
</dbReference>
<geneLocation type="plastid" evidence="1"/>
<reference evidence="1" key="2">
    <citation type="submission" date="2017-08" db="EMBL/GenBank/DDBJ databases">
        <authorList>
            <person name="Knox E.B."/>
        </authorList>
    </citation>
    <scope>NUCLEOTIDE SEQUENCE</scope>
</reference>
<keyword evidence="1" id="KW-0934">Plastid</keyword>
<reference evidence="1" key="1">
    <citation type="journal article" date="2014" name="Proc. Natl. Acad. Sci. U.S.A.">
        <title>The dynamic history of plastid genomes in the Campanulaceae sensu lato is unique among angiosperms.</title>
        <authorList>
            <person name="Knox E.B."/>
        </authorList>
    </citation>
    <scope>NUCLEOTIDE SEQUENCE</scope>
</reference>